<feature type="non-terminal residue" evidence="1">
    <location>
        <position position="155"/>
    </location>
</feature>
<gene>
    <name evidence="1" type="ORF">L9F63_001684</name>
</gene>
<reference evidence="1" key="1">
    <citation type="journal article" date="2023" name="IScience">
        <title>Live-bearing cockroach genome reveals convergent evolutionary mechanisms linked to viviparity in insects and beyond.</title>
        <authorList>
            <person name="Fouks B."/>
            <person name="Harrison M.C."/>
            <person name="Mikhailova A.A."/>
            <person name="Marchal E."/>
            <person name="English S."/>
            <person name="Carruthers M."/>
            <person name="Jennings E.C."/>
            <person name="Chiamaka E.L."/>
            <person name="Frigard R.A."/>
            <person name="Pippel M."/>
            <person name="Attardo G.M."/>
            <person name="Benoit J.B."/>
            <person name="Bornberg-Bauer E."/>
            <person name="Tobe S.S."/>
        </authorList>
    </citation>
    <scope>NUCLEOTIDE SEQUENCE</scope>
    <source>
        <strain evidence="1">Stay&amp;Tobe</strain>
    </source>
</reference>
<reference evidence="1" key="2">
    <citation type="submission" date="2023-05" db="EMBL/GenBank/DDBJ databases">
        <authorList>
            <person name="Fouks B."/>
        </authorList>
    </citation>
    <scope>NUCLEOTIDE SEQUENCE</scope>
    <source>
        <strain evidence="1">Stay&amp;Tobe</strain>
        <tissue evidence="1">Testes</tissue>
    </source>
</reference>
<dbReference type="AlphaFoldDB" id="A0AAD8EIR4"/>
<protein>
    <submittedName>
        <fullName evidence="1">Uncharacterized protein</fullName>
    </submittedName>
</protein>
<proteinExistence type="predicted"/>
<sequence>FSYSEVPTQSTTTKSGKIQIFRIHSTDNSNVLRNTHPRKNSGSHPNIIQYPESGQLIDRYSNAVIQNDTRFPRDSFLLAGNLAFQTGFWITLNLNLSYLHLMSHVLEALVWAILRSVELVSLQITKIKKKIPNTYPRNTVATQEEPFRFRVPAET</sequence>
<comment type="caution">
    <text evidence="1">The sequence shown here is derived from an EMBL/GenBank/DDBJ whole genome shotgun (WGS) entry which is preliminary data.</text>
</comment>
<dbReference type="Proteomes" id="UP001233999">
    <property type="component" value="Unassembled WGS sequence"/>
</dbReference>
<keyword evidence="2" id="KW-1185">Reference proteome</keyword>
<evidence type="ECO:0000313" key="1">
    <source>
        <dbReference type="EMBL" id="KAJ9591748.1"/>
    </source>
</evidence>
<accession>A0AAD8EIR4</accession>
<evidence type="ECO:0000313" key="2">
    <source>
        <dbReference type="Proteomes" id="UP001233999"/>
    </source>
</evidence>
<dbReference type="EMBL" id="JASPKZ010003857">
    <property type="protein sequence ID" value="KAJ9591748.1"/>
    <property type="molecule type" value="Genomic_DNA"/>
</dbReference>
<name>A0AAD8EIR4_DIPPU</name>
<organism evidence="1 2">
    <name type="scientific">Diploptera punctata</name>
    <name type="common">Pacific beetle cockroach</name>
    <dbReference type="NCBI Taxonomy" id="6984"/>
    <lineage>
        <taxon>Eukaryota</taxon>
        <taxon>Metazoa</taxon>
        <taxon>Ecdysozoa</taxon>
        <taxon>Arthropoda</taxon>
        <taxon>Hexapoda</taxon>
        <taxon>Insecta</taxon>
        <taxon>Pterygota</taxon>
        <taxon>Neoptera</taxon>
        <taxon>Polyneoptera</taxon>
        <taxon>Dictyoptera</taxon>
        <taxon>Blattodea</taxon>
        <taxon>Blaberoidea</taxon>
        <taxon>Blaberidae</taxon>
        <taxon>Diplopterinae</taxon>
        <taxon>Diploptera</taxon>
    </lineage>
</organism>
<feature type="non-terminal residue" evidence="1">
    <location>
        <position position="1"/>
    </location>
</feature>